<dbReference type="OrthoDB" id="10031245at2759"/>
<comment type="caution">
    <text evidence="1">The sequence shown here is derived from an EMBL/GenBank/DDBJ whole genome shotgun (WGS) entry which is preliminary data.</text>
</comment>
<name>A0A813V7T9_9BILA</name>
<sequence>MSLSPTLHQVCSSDFVHDDFLEAMSGKKPTFGSKSDWTDRAFSRFQLLMDLCRLANQTINATIDRFTMQSIVISNMLSENDFNTQINVTLDQLYRSTVADFRFAVDIQRLFVQIDQPYTGKATESNRYVTNLIIKRNMTYSVNNPQPSQVSFLFTEIYDGNLTLINCGCATNAHCQTSAFMYHDKNLAEDGVYIIPGIVEGCFVINSLLDSTLQCLYPDSECFPILFGRLLEGLTDELRMDSW</sequence>
<reference evidence="1" key="1">
    <citation type="submission" date="2021-02" db="EMBL/GenBank/DDBJ databases">
        <authorList>
            <person name="Nowell W R."/>
        </authorList>
    </citation>
    <scope>NUCLEOTIDE SEQUENCE</scope>
</reference>
<evidence type="ECO:0000313" key="1">
    <source>
        <dbReference type="EMBL" id="CAF0832817.1"/>
    </source>
</evidence>
<organism evidence="1 4">
    <name type="scientific">Adineta steineri</name>
    <dbReference type="NCBI Taxonomy" id="433720"/>
    <lineage>
        <taxon>Eukaryota</taxon>
        <taxon>Metazoa</taxon>
        <taxon>Spiralia</taxon>
        <taxon>Gnathifera</taxon>
        <taxon>Rotifera</taxon>
        <taxon>Eurotatoria</taxon>
        <taxon>Bdelloidea</taxon>
        <taxon>Adinetida</taxon>
        <taxon>Adinetidae</taxon>
        <taxon>Adineta</taxon>
    </lineage>
</organism>
<evidence type="ECO:0000313" key="3">
    <source>
        <dbReference type="Proteomes" id="UP000663832"/>
    </source>
</evidence>
<dbReference type="EMBL" id="CAJNOI010000020">
    <property type="protein sequence ID" value="CAF0832817.1"/>
    <property type="molecule type" value="Genomic_DNA"/>
</dbReference>
<accession>A0A813V7T9</accession>
<keyword evidence="3" id="KW-1185">Reference proteome</keyword>
<evidence type="ECO:0000313" key="4">
    <source>
        <dbReference type="Proteomes" id="UP000663877"/>
    </source>
</evidence>
<proteinExistence type="predicted"/>
<dbReference type="EMBL" id="CAJNOM010000199">
    <property type="protein sequence ID" value="CAF1217311.1"/>
    <property type="molecule type" value="Genomic_DNA"/>
</dbReference>
<gene>
    <name evidence="1" type="ORF">BJG266_LOCUS6880</name>
    <name evidence="2" type="ORF">QVE165_LOCUS26697</name>
</gene>
<dbReference type="AlphaFoldDB" id="A0A813V7T9"/>
<evidence type="ECO:0000313" key="2">
    <source>
        <dbReference type="EMBL" id="CAF1217311.1"/>
    </source>
</evidence>
<dbReference type="Proteomes" id="UP000663832">
    <property type="component" value="Unassembled WGS sequence"/>
</dbReference>
<protein>
    <submittedName>
        <fullName evidence="1">Uncharacterized protein</fullName>
    </submittedName>
</protein>
<dbReference type="Proteomes" id="UP000663877">
    <property type="component" value="Unassembled WGS sequence"/>
</dbReference>